<dbReference type="Proteomes" id="UP000297777">
    <property type="component" value="Unassembled WGS sequence"/>
</dbReference>
<dbReference type="EMBL" id="PQXH01000056">
    <property type="protein sequence ID" value="TGO14229.1"/>
    <property type="molecule type" value="Genomic_DNA"/>
</dbReference>
<evidence type="ECO:0000313" key="1">
    <source>
        <dbReference type="EMBL" id="TGO14229.1"/>
    </source>
</evidence>
<organism evidence="1 2">
    <name type="scientific">Botrytis tulipae</name>
    <dbReference type="NCBI Taxonomy" id="87230"/>
    <lineage>
        <taxon>Eukaryota</taxon>
        <taxon>Fungi</taxon>
        <taxon>Dikarya</taxon>
        <taxon>Ascomycota</taxon>
        <taxon>Pezizomycotina</taxon>
        <taxon>Leotiomycetes</taxon>
        <taxon>Helotiales</taxon>
        <taxon>Sclerotiniaceae</taxon>
        <taxon>Botrytis</taxon>
    </lineage>
</organism>
<gene>
    <name evidence="1" type="ORF">BTUL_0056g00380</name>
</gene>
<keyword evidence="2" id="KW-1185">Reference proteome</keyword>
<dbReference type="AlphaFoldDB" id="A0A4Z1ES33"/>
<sequence>MDGSGFSFLVIQGDDADDADDDDDDDDDKTIKTQWIDCTILYSLNIVDADMSFLLWEEDGIRIICNVQGRN</sequence>
<accession>A0A4Z1ES33</accession>
<dbReference type="OrthoDB" id="10525176at2759"/>
<comment type="caution">
    <text evidence="1">The sequence shown here is derived from an EMBL/GenBank/DDBJ whole genome shotgun (WGS) entry which is preliminary data.</text>
</comment>
<reference evidence="1 2" key="1">
    <citation type="submission" date="2017-12" db="EMBL/GenBank/DDBJ databases">
        <title>Comparative genomics of Botrytis spp.</title>
        <authorList>
            <person name="Valero-Jimenez C.A."/>
            <person name="Tapia P."/>
            <person name="Veloso J."/>
            <person name="Silva-Moreno E."/>
            <person name="Staats M."/>
            <person name="Valdes J.H."/>
            <person name="Van Kan J.A.L."/>
        </authorList>
    </citation>
    <scope>NUCLEOTIDE SEQUENCE [LARGE SCALE GENOMIC DNA]</scope>
    <source>
        <strain evidence="1 2">Bt9001</strain>
    </source>
</reference>
<name>A0A4Z1ES33_9HELO</name>
<proteinExistence type="predicted"/>
<protein>
    <submittedName>
        <fullName evidence="1">Uncharacterized protein</fullName>
    </submittedName>
</protein>
<evidence type="ECO:0000313" key="2">
    <source>
        <dbReference type="Proteomes" id="UP000297777"/>
    </source>
</evidence>